<reference evidence="7 8" key="1">
    <citation type="submission" date="2018-08" db="EMBL/GenBank/DDBJ databases">
        <title>Genomic Encyclopedia of Archaeal and Bacterial Type Strains, Phase II (KMG-II): from individual species to whole genera.</title>
        <authorList>
            <person name="Goeker M."/>
        </authorList>
    </citation>
    <scope>NUCLEOTIDE SEQUENCE [LARGE SCALE GENOMIC DNA]</scope>
    <source>
        <strain evidence="7 8">DSM 45791</strain>
    </source>
</reference>
<name>A0A3E0HDF7_9PSEU</name>
<dbReference type="AlphaFoldDB" id="A0A3E0HDF7"/>
<dbReference type="PANTHER" id="PTHR43114:SF6">
    <property type="entry name" value="ADENINE DEAMINASE"/>
    <property type="match status" value="1"/>
</dbReference>
<evidence type="ECO:0000256" key="1">
    <source>
        <dbReference type="ARBA" id="ARBA00001947"/>
    </source>
</evidence>
<feature type="domain" description="Adenosine deaminase" evidence="6">
    <location>
        <begin position="35"/>
        <end position="307"/>
    </location>
</feature>
<dbReference type="Proteomes" id="UP000256269">
    <property type="component" value="Unassembled WGS sequence"/>
</dbReference>
<dbReference type="PANTHER" id="PTHR43114">
    <property type="entry name" value="ADENINE DEAMINASE"/>
    <property type="match status" value="1"/>
</dbReference>
<evidence type="ECO:0000313" key="7">
    <source>
        <dbReference type="EMBL" id="REH42885.1"/>
    </source>
</evidence>
<dbReference type="Gene3D" id="3.20.20.140">
    <property type="entry name" value="Metal-dependent hydrolases"/>
    <property type="match status" value="1"/>
</dbReference>
<gene>
    <name evidence="7" type="ORF">BCF44_110389</name>
</gene>
<dbReference type="GO" id="GO:0046872">
    <property type="term" value="F:metal ion binding"/>
    <property type="evidence" value="ECO:0007669"/>
    <property type="project" value="UniProtKB-KW"/>
</dbReference>
<dbReference type="GO" id="GO:0016814">
    <property type="term" value="F:hydrolase activity, acting on carbon-nitrogen (but not peptide) bonds, in cyclic amidines"/>
    <property type="evidence" value="ECO:0007669"/>
    <property type="project" value="UniProtKB-ARBA"/>
</dbReference>
<evidence type="ECO:0000313" key="8">
    <source>
        <dbReference type="Proteomes" id="UP000256269"/>
    </source>
</evidence>
<sequence>MRDLAALPKAHLHVHLESAIRPSTIAELGFDSTTTEFDGFRSFADHNTLVRQCLQKPEHFTRIAAEFCEDQRAQGVHYGEVMFTAAAHGERLGDPEMPLAAVLDGLSPEFTVILDHSRRRSVDRFARTLRLALKYPRVVGIGMAGEERHPMAPFAEVLDAARDAGVRLVHHAGEDAGPASIVEALDVGHAARLGHGIRCLESPDLVARLRDERVPLEVSPSSNVGLGLVPSWPEHPLPRLVDAGLVVTVNTDVPASVGTDLVAEYERIRQVFGYDDAALAALATAGVRASFAPDTTKAALVAGIADWLATDE</sequence>
<dbReference type="RefSeq" id="WP_116177663.1">
    <property type="nucleotide sequence ID" value="NZ_CP144375.1"/>
</dbReference>
<dbReference type="OrthoDB" id="105475at2"/>
<keyword evidence="5" id="KW-0862">Zinc</keyword>
<dbReference type="InterPro" id="IPR032466">
    <property type="entry name" value="Metal_Hydrolase"/>
</dbReference>
<comment type="caution">
    <text evidence="7">The sequence shown here is derived from an EMBL/GenBank/DDBJ whole genome shotgun (WGS) entry which is preliminary data.</text>
</comment>
<comment type="similarity">
    <text evidence="2">Belongs to the metallo-dependent hydrolases superfamily. Adenosine and AMP deaminases family.</text>
</comment>
<dbReference type="GO" id="GO:0019239">
    <property type="term" value="F:deaminase activity"/>
    <property type="evidence" value="ECO:0007669"/>
    <property type="project" value="InterPro"/>
</dbReference>
<dbReference type="EMBL" id="QUNO01000010">
    <property type="protein sequence ID" value="REH42885.1"/>
    <property type="molecule type" value="Genomic_DNA"/>
</dbReference>
<accession>A0A3E0HDF7</accession>
<evidence type="ECO:0000259" key="6">
    <source>
        <dbReference type="Pfam" id="PF00962"/>
    </source>
</evidence>
<comment type="cofactor">
    <cofactor evidence="1">
        <name>Zn(2+)</name>
        <dbReference type="ChEBI" id="CHEBI:29105"/>
    </cofactor>
</comment>
<evidence type="ECO:0000256" key="4">
    <source>
        <dbReference type="ARBA" id="ARBA00022801"/>
    </source>
</evidence>
<keyword evidence="3" id="KW-0479">Metal-binding</keyword>
<evidence type="ECO:0000256" key="5">
    <source>
        <dbReference type="ARBA" id="ARBA00022833"/>
    </source>
</evidence>
<dbReference type="InterPro" id="IPR001365">
    <property type="entry name" value="A_deaminase_dom"/>
</dbReference>
<keyword evidence="4" id="KW-0378">Hydrolase</keyword>
<proteinExistence type="inferred from homology"/>
<organism evidence="7 8">
    <name type="scientific">Kutzneria buriramensis</name>
    <dbReference type="NCBI Taxonomy" id="1045776"/>
    <lineage>
        <taxon>Bacteria</taxon>
        <taxon>Bacillati</taxon>
        <taxon>Actinomycetota</taxon>
        <taxon>Actinomycetes</taxon>
        <taxon>Pseudonocardiales</taxon>
        <taxon>Pseudonocardiaceae</taxon>
        <taxon>Kutzneria</taxon>
    </lineage>
</organism>
<evidence type="ECO:0000256" key="3">
    <source>
        <dbReference type="ARBA" id="ARBA00022723"/>
    </source>
</evidence>
<evidence type="ECO:0000256" key="2">
    <source>
        <dbReference type="ARBA" id="ARBA00006676"/>
    </source>
</evidence>
<dbReference type="SUPFAM" id="SSF51556">
    <property type="entry name" value="Metallo-dependent hydrolases"/>
    <property type="match status" value="1"/>
</dbReference>
<dbReference type="Pfam" id="PF00962">
    <property type="entry name" value="A_deaminase"/>
    <property type="match status" value="1"/>
</dbReference>
<dbReference type="InterPro" id="IPR006330">
    <property type="entry name" value="Ado/ade_deaminase"/>
</dbReference>
<protein>
    <submittedName>
        <fullName evidence="7">Adenosine deaminase</fullName>
    </submittedName>
</protein>
<keyword evidence="8" id="KW-1185">Reference proteome</keyword>